<evidence type="ECO:0000256" key="1">
    <source>
        <dbReference type="SAM" id="MobiDB-lite"/>
    </source>
</evidence>
<evidence type="ECO:0000256" key="2">
    <source>
        <dbReference type="SAM" id="SignalP"/>
    </source>
</evidence>
<accession>A0ABT1C2A2</accession>
<comment type="caution">
    <text evidence="4">The sequence shown here is derived from an EMBL/GenBank/DDBJ whole genome shotgun (WGS) entry which is preliminary data.</text>
</comment>
<proteinExistence type="predicted"/>
<sequence length="425" mass="45464">MHTRKTSSRLRPLLAATLCAGLALGAWAGGARLAERWEAPAPDAQKTSALKVPPVQASLGWQVKSVAPETLAANAAILEKVRKAWAASRAEKEAVLEAQSFDNRFGSSTATVRTAHVEPDGRLALNAPRPATFEEAKPAEQKIADAAASAILMVSAHAAARSSGVEMKDARPAAVADASLDKGEVQVASLETNAMPDIGTTDDEKPQLWQLPDRALAPVFRPQAKIAPEPADHGDETDAEPAKPAPAQRKAPAVLAYAKPDDPLEESRGRASSIPWPTRGNRTAVYDISAATVYMPNGEKLEAHSGRGEMRDNPKFTHVTMRGPTPPATYNLKMRESRFHGVEAIRLNPVDGKAPQGRVGLLAHTYLLRVRGDSSGCVVFKDYNRFLAAFKRGEVDRMVVVASMDGKGPSLASRVASIFTPSRSR</sequence>
<feature type="compositionally biased region" description="Basic and acidic residues" evidence="1">
    <location>
        <begin position="303"/>
        <end position="315"/>
    </location>
</feature>
<feature type="region of interest" description="Disordered" evidence="1">
    <location>
        <begin position="227"/>
        <end position="252"/>
    </location>
</feature>
<evidence type="ECO:0000259" key="3">
    <source>
        <dbReference type="Pfam" id="PF10908"/>
    </source>
</evidence>
<dbReference type="Proteomes" id="UP001205906">
    <property type="component" value="Unassembled WGS sequence"/>
</dbReference>
<evidence type="ECO:0000313" key="4">
    <source>
        <dbReference type="EMBL" id="MCO6048962.1"/>
    </source>
</evidence>
<dbReference type="EMBL" id="JAMXQS010000002">
    <property type="protein sequence ID" value="MCO6048962.1"/>
    <property type="molecule type" value="Genomic_DNA"/>
</dbReference>
<keyword evidence="2" id="KW-0732">Signal</keyword>
<protein>
    <submittedName>
        <fullName evidence="4">DUF2778 domain-containing protein</fullName>
    </submittedName>
</protein>
<dbReference type="RefSeq" id="WP_252816254.1">
    <property type="nucleotide sequence ID" value="NZ_JAMXQS010000002.1"/>
</dbReference>
<gene>
    <name evidence="4" type="ORF">NGM99_04055</name>
</gene>
<feature type="chain" id="PRO_5045720424" evidence="2">
    <location>
        <begin position="29"/>
        <end position="425"/>
    </location>
</feature>
<keyword evidence="5" id="KW-1185">Reference proteome</keyword>
<feature type="signal peptide" evidence="2">
    <location>
        <begin position="1"/>
        <end position="28"/>
    </location>
</feature>
<feature type="domain" description="Tlde1" evidence="3">
    <location>
        <begin position="300"/>
        <end position="403"/>
    </location>
</feature>
<organism evidence="4 5">
    <name type="scientific">Mesorhizobium liriopis</name>
    <dbReference type="NCBI Taxonomy" id="2953882"/>
    <lineage>
        <taxon>Bacteria</taxon>
        <taxon>Pseudomonadati</taxon>
        <taxon>Pseudomonadota</taxon>
        <taxon>Alphaproteobacteria</taxon>
        <taxon>Hyphomicrobiales</taxon>
        <taxon>Phyllobacteriaceae</taxon>
        <taxon>Mesorhizobium</taxon>
    </lineage>
</organism>
<reference evidence="4 5" key="1">
    <citation type="submission" date="2022-06" db="EMBL/GenBank/DDBJ databases">
        <title>Mesorhizobium sp. strain RP14 Genome sequencing and assembly.</title>
        <authorList>
            <person name="Kim I."/>
        </authorList>
    </citation>
    <scope>NUCLEOTIDE SEQUENCE [LARGE SCALE GENOMIC DNA]</scope>
    <source>
        <strain evidence="5">RP14(2022)</strain>
    </source>
</reference>
<dbReference type="InterPro" id="IPR021225">
    <property type="entry name" value="Tlde1_dom"/>
</dbReference>
<feature type="region of interest" description="Disordered" evidence="1">
    <location>
        <begin position="303"/>
        <end position="327"/>
    </location>
</feature>
<evidence type="ECO:0000313" key="5">
    <source>
        <dbReference type="Proteomes" id="UP001205906"/>
    </source>
</evidence>
<name>A0ABT1C2A2_9HYPH</name>
<dbReference type="Pfam" id="PF10908">
    <property type="entry name" value="Tlde1_dom"/>
    <property type="match status" value="1"/>
</dbReference>